<evidence type="ECO:0000313" key="3">
    <source>
        <dbReference type="Proteomes" id="UP000770661"/>
    </source>
</evidence>
<proteinExistence type="predicted"/>
<sequence length="321" mass="36095">MDRGSGLAVAEILKSATSRHLANTKTNTWAGPGSGWRWDPFDGFHVTPDRAGSEGTDAPDEPGQKPKPPPKARPDAPHQPRAQAKPVRSTTDSRNSVKWQVPGLRPPAYRRTPRKESPDRRFRARRVPTRPEMDGGKELTPPSIIPLAPLWYELGQETSREHVEVNVQVGDDVDVELRGQDVIVAMKLFTGFLSRWRLVSPSQFAVSLTKDVCYIYRWLWKEKATRYALFGYTKPKAAFQKVIVTLGEEDDQLATLCCANNHCFLEKVEKVYFSIAGALFNAFTSNYSKEKNSEVHAKRKNSASVSRNQNTDKKKKQTGCK</sequence>
<comment type="caution">
    <text evidence="2">The sequence shown here is derived from an EMBL/GenBank/DDBJ whole genome shotgun (WGS) entry which is preliminary data.</text>
</comment>
<feature type="region of interest" description="Disordered" evidence="1">
    <location>
        <begin position="292"/>
        <end position="321"/>
    </location>
</feature>
<organism evidence="2 3">
    <name type="scientific">Chionoecetes opilio</name>
    <name type="common">Atlantic snow crab</name>
    <name type="synonym">Cancer opilio</name>
    <dbReference type="NCBI Taxonomy" id="41210"/>
    <lineage>
        <taxon>Eukaryota</taxon>
        <taxon>Metazoa</taxon>
        <taxon>Ecdysozoa</taxon>
        <taxon>Arthropoda</taxon>
        <taxon>Crustacea</taxon>
        <taxon>Multicrustacea</taxon>
        <taxon>Malacostraca</taxon>
        <taxon>Eumalacostraca</taxon>
        <taxon>Eucarida</taxon>
        <taxon>Decapoda</taxon>
        <taxon>Pleocyemata</taxon>
        <taxon>Brachyura</taxon>
        <taxon>Eubrachyura</taxon>
        <taxon>Majoidea</taxon>
        <taxon>Majidae</taxon>
        <taxon>Chionoecetes</taxon>
    </lineage>
</organism>
<protein>
    <submittedName>
        <fullName evidence="2">Uncharacterized protein</fullName>
    </submittedName>
</protein>
<evidence type="ECO:0000256" key="1">
    <source>
        <dbReference type="SAM" id="MobiDB-lite"/>
    </source>
</evidence>
<name>A0A8J4Y204_CHIOP</name>
<keyword evidence="3" id="KW-1185">Reference proteome</keyword>
<feature type="region of interest" description="Disordered" evidence="1">
    <location>
        <begin position="24"/>
        <end position="140"/>
    </location>
</feature>
<evidence type="ECO:0000313" key="2">
    <source>
        <dbReference type="EMBL" id="KAG0719650.1"/>
    </source>
</evidence>
<feature type="compositionally biased region" description="Polar residues" evidence="1">
    <location>
        <begin position="88"/>
        <end position="98"/>
    </location>
</feature>
<dbReference type="Proteomes" id="UP000770661">
    <property type="component" value="Unassembled WGS sequence"/>
</dbReference>
<dbReference type="AlphaFoldDB" id="A0A8J4Y204"/>
<gene>
    <name evidence="2" type="ORF">GWK47_050051</name>
</gene>
<reference evidence="2" key="1">
    <citation type="submission" date="2020-07" db="EMBL/GenBank/DDBJ databases">
        <title>The High-quality genome of the commercially important snow crab, Chionoecetes opilio.</title>
        <authorList>
            <person name="Jeong J.-H."/>
            <person name="Ryu S."/>
        </authorList>
    </citation>
    <scope>NUCLEOTIDE SEQUENCE</scope>
    <source>
        <strain evidence="2">MADBK_172401_WGS</strain>
        <tissue evidence="2">Digestive gland</tissue>
    </source>
</reference>
<feature type="compositionally biased region" description="Basic and acidic residues" evidence="1">
    <location>
        <begin position="39"/>
        <end position="52"/>
    </location>
</feature>
<dbReference type="EMBL" id="JACEEZ010014179">
    <property type="protein sequence ID" value="KAG0719650.1"/>
    <property type="molecule type" value="Genomic_DNA"/>
</dbReference>
<accession>A0A8J4Y204</accession>